<evidence type="ECO:0000259" key="11">
    <source>
        <dbReference type="Pfam" id="PF00931"/>
    </source>
</evidence>
<comment type="caution">
    <text evidence="13">The sequence shown here is derived from an EMBL/GenBank/DDBJ whole genome shotgun (WGS) entry which is preliminary data.</text>
</comment>
<evidence type="ECO:0000256" key="4">
    <source>
        <dbReference type="ARBA" id="ARBA00022490"/>
    </source>
</evidence>
<evidence type="ECO:0000259" key="12">
    <source>
        <dbReference type="Pfam" id="PF23559"/>
    </source>
</evidence>
<dbReference type="SUPFAM" id="SSF52540">
    <property type="entry name" value="P-loop containing nucleoside triphosphate hydrolases"/>
    <property type="match status" value="1"/>
</dbReference>
<dbReference type="OrthoDB" id="1357022at2759"/>
<protein>
    <submittedName>
        <fullName evidence="13">Putative late blight resistance protein homolog r1a-6</fullName>
    </submittedName>
</protein>
<dbReference type="FunFam" id="3.40.50.300:FF:001091">
    <property type="entry name" value="Probable disease resistance protein At1g61300"/>
    <property type="match status" value="1"/>
</dbReference>
<sequence length="880" mass="100531">MHIIETIQNHPRPPISFNKEQLHSLTQNITLLQQFLETHSIDDDGLEGRIADAAYAAEDVIESHIVDQIEANAHGELISSVDFYDGLHKVIQDLGLIQKDMTSFTKKIGIKDDDDGGDHQLLHHNYSLRRSHSSTGQDNAVGLDDILVEVMDQLTRHQSNLRIIPVVGMGGIGKTTLARNIYVNPVIVQHFDFRGWATISQEYNSKEILLEVLLCLETTGSRGSFSHMSEDELGNKLYKSLFGMRYLIVLDDIWSIEAWDRVKTFFPDSNDGSAILFTTRLSNLASQLSGSYSSLEMSFLDGDKSWNLFCKNTFGEESCPPELESIGKKIVENCKGLPLSIVVVGGLLAKSKRTREYWLYIAGNLNSIVNSEEDERCLRIMHLSYKELPVHLKPCFLYMGMYPEDSVIYVSELMRLWVAEGFLKPINGKRLEVVAKEYFNDLLDRNLILANERGYSGETTECKVHDLLGDICIKEAQKHRFLCVVRHHNLNNPQDLNMQRRIVFHEGTKPEVIRAWISHHGTLVRSLKYRFNSVPKSFNSRLLRVWNRFDETAPFDDRHFLKSTQGIVNCRYISGLSISSINSSLPFSICSLWNLHTLSVRNFGDEVATSEIWKMPQLRHVHFDELYLLDPPPSGYTNDDGGDDFVLGNLQTLSYVRNFKFSEEFLKRIPNIKELYLYYEGIVDWSSCYLNNLVQLNLESLSFEIRFGEEPIPSEMLENLTFPRSLKELTLIGTNIKLGDLGEKIGSLPHLEVLNLKFGSLVGSEWETVEGQFRSLKYLEITKFYDLIYWRTESCTHFPCLEQLSLSHLYSLKEIPSEIGENLKSIDMLYCSDSANISAYQILKEQEDLGNEGLHVKVKGLKKNQDVESLSGPNFQVEFL</sequence>
<evidence type="ECO:0000256" key="5">
    <source>
        <dbReference type="ARBA" id="ARBA00022614"/>
    </source>
</evidence>
<proteinExistence type="inferred from homology"/>
<keyword evidence="14" id="KW-1185">Reference proteome</keyword>
<feature type="domain" description="NB-ARC" evidence="11">
    <location>
        <begin position="147"/>
        <end position="317"/>
    </location>
</feature>
<dbReference type="InterPro" id="IPR058922">
    <property type="entry name" value="WHD_DRP"/>
</dbReference>
<evidence type="ECO:0000256" key="9">
    <source>
        <dbReference type="ARBA" id="ARBA00022821"/>
    </source>
</evidence>
<dbReference type="InterPro" id="IPR042197">
    <property type="entry name" value="Apaf_helical"/>
</dbReference>
<organism evidence="13 14">
    <name type="scientific">Phtheirospermum japonicum</name>
    <dbReference type="NCBI Taxonomy" id="374723"/>
    <lineage>
        <taxon>Eukaryota</taxon>
        <taxon>Viridiplantae</taxon>
        <taxon>Streptophyta</taxon>
        <taxon>Embryophyta</taxon>
        <taxon>Tracheophyta</taxon>
        <taxon>Spermatophyta</taxon>
        <taxon>Magnoliopsida</taxon>
        <taxon>eudicotyledons</taxon>
        <taxon>Gunneridae</taxon>
        <taxon>Pentapetalae</taxon>
        <taxon>asterids</taxon>
        <taxon>lamiids</taxon>
        <taxon>Lamiales</taxon>
        <taxon>Orobanchaceae</taxon>
        <taxon>Orobanchaceae incertae sedis</taxon>
        <taxon>Phtheirospermum</taxon>
    </lineage>
</organism>
<evidence type="ECO:0000256" key="6">
    <source>
        <dbReference type="ARBA" id="ARBA00022667"/>
    </source>
</evidence>
<keyword evidence="6" id="KW-0381">Hypersensitive response</keyword>
<keyword evidence="4" id="KW-0963">Cytoplasm</keyword>
<dbReference type="Gene3D" id="1.10.8.430">
    <property type="entry name" value="Helical domain of apoptotic protease-activating factors"/>
    <property type="match status" value="1"/>
</dbReference>
<dbReference type="PRINTS" id="PR00364">
    <property type="entry name" value="DISEASERSIST"/>
</dbReference>
<dbReference type="Pfam" id="PF23559">
    <property type="entry name" value="WHD_DRP"/>
    <property type="match status" value="1"/>
</dbReference>
<dbReference type="GO" id="GO:0051607">
    <property type="term" value="P:defense response to virus"/>
    <property type="evidence" value="ECO:0007669"/>
    <property type="project" value="UniProtKB-ARBA"/>
</dbReference>
<dbReference type="GO" id="GO:0005737">
    <property type="term" value="C:cytoplasm"/>
    <property type="evidence" value="ECO:0007669"/>
    <property type="project" value="UniProtKB-SubCell"/>
</dbReference>
<name>A0A830D3D8_9LAMI</name>
<dbReference type="EMBL" id="BMAC01000771">
    <property type="protein sequence ID" value="GFQ02744.1"/>
    <property type="molecule type" value="Genomic_DNA"/>
</dbReference>
<dbReference type="InterPro" id="IPR036388">
    <property type="entry name" value="WH-like_DNA-bd_sf"/>
</dbReference>
<dbReference type="InterPro" id="IPR027417">
    <property type="entry name" value="P-loop_NTPase"/>
</dbReference>
<dbReference type="InterPro" id="IPR044974">
    <property type="entry name" value="Disease_R_plants"/>
</dbReference>
<dbReference type="AlphaFoldDB" id="A0A830D3D8"/>
<evidence type="ECO:0000256" key="2">
    <source>
        <dbReference type="ARBA" id="ARBA00004496"/>
    </source>
</evidence>
<comment type="subcellular location">
    <subcellularLocation>
        <location evidence="2">Cytoplasm</location>
    </subcellularLocation>
</comment>
<comment type="function">
    <text evidence="1">Confers resistance to late blight (Phytophthora infestans) races carrying the avirulence gene Avr1. Resistance proteins guard the plant against pathogens that contain an appropriate avirulence protein via an indirect interaction with this avirulence protein. That triggers a defense system including the hypersensitive response, which restricts the pathogen growth.</text>
</comment>
<dbReference type="Proteomes" id="UP000653305">
    <property type="component" value="Unassembled WGS sequence"/>
</dbReference>
<keyword evidence="8" id="KW-0547">Nucleotide-binding</keyword>
<dbReference type="SUPFAM" id="SSF52047">
    <property type="entry name" value="RNI-like"/>
    <property type="match status" value="1"/>
</dbReference>
<dbReference type="GO" id="GO:0005524">
    <property type="term" value="F:ATP binding"/>
    <property type="evidence" value="ECO:0007669"/>
    <property type="project" value="UniProtKB-KW"/>
</dbReference>
<evidence type="ECO:0000256" key="8">
    <source>
        <dbReference type="ARBA" id="ARBA00022741"/>
    </source>
</evidence>
<dbReference type="Gene3D" id="1.20.5.4130">
    <property type="match status" value="1"/>
</dbReference>
<keyword evidence="10" id="KW-0067">ATP-binding</keyword>
<dbReference type="FunFam" id="1.10.10.10:FF:000322">
    <property type="entry name" value="Probable disease resistance protein At1g63360"/>
    <property type="match status" value="1"/>
</dbReference>
<dbReference type="PANTHER" id="PTHR23155">
    <property type="entry name" value="DISEASE RESISTANCE PROTEIN RP"/>
    <property type="match status" value="1"/>
</dbReference>
<dbReference type="GO" id="GO:0043531">
    <property type="term" value="F:ADP binding"/>
    <property type="evidence" value="ECO:0007669"/>
    <property type="project" value="InterPro"/>
</dbReference>
<feature type="domain" description="Disease resistance protein winged helix" evidence="12">
    <location>
        <begin position="401"/>
        <end position="471"/>
    </location>
</feature>
<keyword evidence="5" id="KW-0433">Leucine-rich repeat</keyword>
<gene>
    <name evidence="13" type="ORF">PHJA_002418300</name>
</gene>
<keyword evidence="9" id="KW-0611">Plant defense</keyword>
<accession>A0A830D3D8</accession>
<evidence type="ECO:0000313" key="13">
    <source>
        <dbReference type="EMBL" id="GFQ02744.1"/>
    </source>
</evidence>
<evidence type="ECO:0000256" key="7">
    <source>
        <dbReference type="ARBA" id="ARBA00022737"/>
    </source>
</evidence>
<dbReference type="InterPro" id="IPR002182">
    <property type="entry name" value="NB-ARC"/>
</dbReference>
<evidence type="ECO:0000313" key="14">
    <source>
        <dbReference type="Proteomes" id="UP000653305"/>
    </source>
</evidence>
<evidence type="ECO:0000256" key="1">
    <source>
        <dbReference type="ARBA" id="ARBA00002074"/>
    </source>
</evidence>
<dbReference type="Gene3D" id="3.40.50.300">
    <property type="entry name" value="P-loop containing nucleotide triphosphate hydrolases"/>
    <property type="match status" value="1"/>
</dbReference>
<evidence type="ECO:0000256" key="3">
    <source>
        <dbReference type="ARBA" id="ARBA00008894"/>
    </source>
</evidence>
<dbReference type="Pfam" id="PF00931">
    <property type="entry name" value="NB-ARC"/>
    <property type="match status" value="1"/>
</dbReference>
<dbReference type="InterPro" id="IPR032675">
    <property type="entry name" value="LRR_dom_sf"/>
</dbReference>
<evidence type="ECO:0000256" key="10">
    <source>
        <dbReference type="ARBA" id="ARBA00022840"/>
    </source>
</evidence>
<keyword evidence="7" id="KW-0677">Repeat</keyword>
<comment type="similarity">
    <text evidence="3">Belongs to the disease resistance NB-LRR family.</text>
</comment>
<dbReference type="Gene3D" id="3.80.10.10">
    <property type="entry name" value="Ribonuclease Inhibitor"/>
    <property type="match status" value="1"/>
</dbReference>
<dbReference type="PANTHER" id="PTHR23155:SF1152">
    <property type="entry name" value="AAA+ ATPASE DOMAIN-CONTAINING PROTEIN"/>
    <property type="match status" value="1"/>
</dbReference>
<reference evidence="13" key="1">
    <citation type="submission" date="2020-07" db="EMBL/GenBank/DDBJ databases">
        <title>Ethylene signaling mediates host invasion by parasitic plants.</title>
        <authorList>
            <person name="Yoshida S."/>
        </authorList>
    </citation>
    <scope>NUCLEOTIDE SEQUENCE</scope>
    <source>
        <strain evidence="13">Okayama</strain>
    </source>
</reference>
<dbReference type="Gene3D" id="1.10.10.10">
    <property type="entry name" value="Winged helix-like DNA-binding domain superfamily/Winged helix DNA-binding domain"/>
    <property type="match status" value="1"/>
</dbReference>
<dbReference type="GO" id="GO:0009626">
    <property type="term" value="P:plant-type hypersensitive response"/>
    <property type="evidence" value="ECO:0007669"/>
    <property type="project" value="UniProtKB-KW"/>
</dbReference>